<evidence type="ECO:0000256" key="1">
    <source>
        <dbReference type="SAM" id="MobiDB-lite"/>
    </source>
</evidence>
<dbReference type="AlphaFoldDB" id="A0A5C5UYH5"/>
<keyword evidence="2" id="KW-1133">Transmembrane helix</keyword>
<dbReference type="Proteomes" id="UP000318878">
    <property type="component" value="Unassembled WGS sequence"/>
</dbReference>
<evidence type="ECO:0000313" key="4">
    <source>
        <dbReference type="Proteomes" id="UP000318878"/>
    </source>
</evidence>
<keyword evidence="2" id="KW-0812">Transmembrane</keyword>
<dbReference type="EMBL" id="SJPF01000005">
    <property type="protein sequence ID" value="TWT30693.1"/>
    <property type="molecule type" value="Genomic_DNA"/>
</dbReference>
<keyword evidence="4" id="KW-1185">Reference proteome</keyword>
<feature type="region of interest" description="Disordered" evidence="1">
    <location>
        <begin position="44"/>
        <end position="65"/>
    </location>
</feature>
<dbReference type="RefSeq" id="WP_146435351.1">
    <property type="nucleotide sequence ID" value="NZ_SJPF01000005.1"/>
</dbReference>
<gene>
    <name evidence="3" type="ORF">Enr8_42160</name>
</gene>
<organism evidence="3 4">
    <name type="scientific">Blastopirellula retiformator</name>
    <dbReference type="NCBI Taxonomy" id="2527970"/>
    <lineage>
        <taxon>Bacteria</taxon>
        <taxon>Pseudomonadati</taxon>
        <taxon>Planctomycetota</taxon>
        <taxon>Planctomycetia</taxon>
        <taxon>Pirellulales</taxon>
        <taxon>Pirellulaceae</taxon>
        <taxon>Blastopirellula</taxon>
    </lineage>
</organism>
<evidence type="ECO:0000313" key="3">
    <source>
        <dbReference type="EMBL" id="TWT30693.1"/>
    </source>
</evidence>
<evidence type="ECO:0000256" key="2">
    <source>
        <dbReference type="SAM" id="Phobius"/>
    </source>
</evidence>
<sequence length="112" mass="12147">MLLNILFGLMIFLFVGGGLLAFVVIAVVAFRSFAQSPTRPIEVTTDPTAGMSLKLKNPPPDHPDREKHFRGLAAMVETLHGLGRSKEDIREVAEPVAKDVVAKLLEGLPDEA</sequence>
<reference evidence="3 4" key="1">
    <citation type="submission" date="2019-02" db="EMBL/GenBank/DDBJ databases">
        <title>Deep-cultivation of Planctomycetes and their phenomic and genomic characterization uncovers novel biology.</title>
        <authorList>
            <person name="Wiegand S."/>
            <person name="Jogler M."/>
            <person name="Boedeker C."/>
            <person name="Pinto D."/>
            <person name="Vollmers J."/>
            <person name="Rivas-Marin E."/>
            <person name="Kohn T."/>
            <person name="Peeters S.H."/>
            <person name="Heuer A."/>
            <person name="Rast P."/>
            <person name="Oberbeckmann S."/>
            <person name="Bunk B."/>
            <person name="Jeske O."/>
            <person name="Meyerdierks A."/>
            <person name="Storesund J.E."/>
            <person name="Kallscheuer N."/>
            <person name="Luecker S."/>
            <person name="Lage O.M."/>
            <person name="Pohl T."/>
            <person name="Merkel B.J."/>
            <person name="Hornburger P."/>
            <person name="Mueller R.-W."/>
            <person name="Bruemmer F."/>
            <person name="Labrenz M."/>
            <person name="Spormann A.M."/>
            <person name="Op Den Camp H."/>
            <person name="Overmann J."/>
            <person name="Amann R."/>
            <person name="Jetten M.S.M."/>
            <person name="Mascher T."/>
            <person name="Medema M.H."/>
            <person name="Devos D.P."/>
            <person name="Kaster A.-K."/>
            <person name="Ovreas L."/>
            <person name="Rohde M."/>
            <person name="Galperin M.Y."/>
            <person name="Jogler C."/>
        </authorList>
    </citation>
    <scope>NUCLEOTIDE SEQUENCE [LARGE SCALE GENOMIC DNA]</scope>
    <source>
        <strain evidence="3 4">Enr8</strain>
    </source>
</reference>
<protein>
    <submittedName>
        <fullName evidence="3">Uncharacterized protein</fullName>
    </submittedName>
</protein>
<name>A0A5C5UYH5_9BACT</name>
<comment type="caution">
    <text evidence="3">The sequence shown here is derived from an EMBL/GenBank/DDBJ whole genome shotgun (WGS) entry which is preliminary data.</text>
</comment>
<keyword evidence="2" id="KW-0472">Membrane</keyword>
<proteinExistence type="predicted"/>
<accession>A0A5C5UYH5</accession>
<feature type="transmembrane region" description="Helical" evidence="2">
    <location>
        <begin position="6"/>
        <end position="30"/>
    </location>
</feature>